<protein>
    <recommendedName>
        <fullName evidence="4">ParB-like N-terminal domain-containing protein</fullName>
    </recommendedName>
</protein>
<evidence type="ECO:0000256" key="2">
    <source>
        <dbReference type="ARBA" id="ARBA00022829"/>
    </source>
</evidence>
<dbReference type="PANTHER" id="PTHR33375:SF1">
    <property type="entry name" value="CHROMOSOME-PARTITIONING PROTEIN PARB-RELATED"/>
    <property type="match status" value="1"/>
</dbReference>
<sequence>MKTALGKGLDALLPEGGGEVIEIELRRIAANAEQPRKVFREESLKELAASIREKGIIQPVLVRREPDGSFMLIAGERRFRAAHMVGLRTMPAIIRKADEEEVQEIALIENIQREDLNPLETARAFNRLMDRFGLSQEELSKKVGKERATVANYLRLLQLPKAVTDLINSGELSMGHAKAVLAIEGERARIMAAKLIVAEGLSVREAEKLAKGARPLSMGKKVTSTQTSRDPNEKALEQKLIKSLGTKVRLKHKGKKGGVLEIEYYSLEELDRIVELLL</sequence>
<reference evidence="5" key="1">
    <citation type="journal article" date="2015" name="Nature">
        <title>Complex archaea that bridge the gap between prokaryotes and eukaryotes.</title>
        <authorList>
            <person name="Spang A."/>
            <person name="Saw J.H."/>
            <person name="Jorgensen S.L."/>
            <person name="Zaremba-Niedzwiedzka K."/>
            <person name="Martijn J."/>
            <person name="Lind A.E."/>
            <person name="van Eijk R."/>
            <person name="Schleper C."/>
            <person name="Guy L."/>
            <person name="Ettema T.J."/>
        </authorList>
    </citation>
    <scope>NUCLEOTIDE SEQUENCE</scope>
</reference>
<evidence type="ECO:0000259" key="4">
    <source>
        <dbReference type="SMART" id="SM00470"/>
    </source>
</evidence>
<keyword evidence="3" id="KW-0238">DNA-binding</keyword>
<evidence type="ECO:0000313" key="5">
    <source>
        <dbReference type="EMBL" id="KKM17209.1"/>
    </source>
</evidence>
<accession>A0A0F9IBU5</accession>
<dbReference type="EMBL" id="LAZR01014505">
    <property type="protein sequence ID" value="KKM17209.1"/>
    <property type="molecule type" value="Genomic_DNA"/>
</dbReference>
<name>A0A0F9IBU5_9ZZZZ</name>
<keyword evidence="2" id="KW-0159">Chromosome partition</keyword>
<dbReference type="CDD" id="cd16393">
    <property type="entry name" value="SPO0J_N"/>
    <property type="match status" value="1"/>
</dbReference>
<dbReference type="AlphaFoldDB" id="A0A0F9IBU5"/>
<dbReference type="Pfam" id="PF02195">
    <property type="entry name" value="ParB_N"/>
    <property type="match status" value="1"/>
</dbReference>
<comment type="similarity">
    <text evidence="1">Belongs to the ParB family.</text>
</comment>
<dbReference type="SUPFAM" id="SSF109709">
    <property type="entry name" value="KorB DNA-binding domain-like"/>
    <property type="match status" value="1"/>
</dbReference>
<dbReference type="Pfam" id="PF23552">
    <property type="entry name" value="ParB_C"/>
    <property type="match status" value="1"/>
</dbReference>
<gene>
    <name evidence="5" type="ORF">LCGC14_1678050</name>
</gene>
<dbReference type="GO" id="GO:0003677">
    <property type="term" value="F:DNA binding"/>
    <property type="evidence" value="ECO:0007669"/>
    <property type="project" value="UniProtKB-KW"/>
</dbReference>
<feature type="domain" description="ParB-like N-terminal" evidence="4">
    <location>
        <begin position="21"/>
        <end position="111"/>
    </location>
</feature>
<dbReference type="PANTHER" id="PTHR33375">
    <property type="entry name" value="CHROMOSOME-PARTITIONING PROTEIN PARB-RELATED"/>
    <property type="match status" value="1"/>
</dbReference>
<dbReference type="NCBIfam" id="TIGR00180">
    <property type="entry name" value="parB_part"/>
    <property type="match status" value="1"/>
</dbReference>
<dbReference type="FunFam" id="1.10.10.2830:FF:000001">
    <property type="entry name" value="Chromosome partitioning protein ParB"/>
    <property type="match status" value="1"/>
</dbReference>
<organism evidence="5">
    <name type="scientific">marine sediment metagenome</name>
    <dbReference type="NCBI Taxonomy" id="412755"/>
    <lineage>
        <taxon>unclassified sequences</taxon>
        <taxon>metagenomes</taxon>
        <taxon>ecological metagenomes</taxon>
    </lineage>
</organism>
<dbReference type="GO" id="GO:0007059">
    <property type="term" value="P:chromosome segregation"/>
    <property type="evidence" value="ECO:0007669"/>
    <property type="project" value="UniProtKB-KW"/>
</dbReference>
<comment type="caution">
    <text evidence="5">The sequence shown here is derived from an EMBL/GenBank/DDBJ whole genome shotgun (WGS) entry which is preliminary data.</text>
</comment>
<dbReference type="InterPro" id="IPR041468">
    <property type="entry name" value="HTH_ParB/Spo0J"/>
</dbReference>
<evidence type="ECO:0000256" key="1">
    <source>
        <dbReference type="ARBA" id="ARBA00006295"/>
    </source>
</evidence>
<dbReference type="InterPro" id="IPR036086">
    <property type="entry name" value="ParB/Sulfiredoxin_sf"/>
</dbReference>
<dbReference type="SUPFAM" id="SSF110849">
    <property type="entry name" value="ParB/Sulfiredoxin"/>
    <property type="match status" value="1"/>
</dbReference>
<dbReference type="Pfam" id="PF17762">
    <property type="entry name" value="HTH_ParB"/>
    <property type="match status" value="1"/>
</dbReference>
<dbReference type="FunFam" id="3.90.1530.30:FF:000001">
    <property type="entry name" value="Chromosome partitioning protein ParB"/>
    <property type="match status" value="1"/>
</dbReference>
<evidence type="ECO:0000256" key="3">
    <source>
        <dbReference type="ARBA" id="ARBA00023125"/>
    </source>
</evidence>
<dbReference type="Gene3D" id="3.90.1530.30">
    <property type="match status" value="1"/>
</dbReference>
<dbReference type="InterPro" id="IPR004437">
    <property type="entry name" value="ParB/RepB/Spo0J"/>
</dbReference>
<dbReference type="InterPro" id="IPR057240">
    <property type="entry name" value="ParB_dimer_C"/>
</dbReference>
<dbReference type="InterPro" id="IPR050336">
    <property type="entry name" value="Chromosome_partition/occlusion"/>
</dbReference>
<proteinExistence type="inferred from homology"/>
<dbReference type="Gene3D" id="1.10.10.2830">
    <property type="match status" value="1"/>
</dbReference>
<dbReference type="GO" id="GO:0005694">
    <property type="term" value="C:chromosome"/>
    <property type="evidence" value="ECO:0007669"/>
    <property type="project" value="TreeGrafter"/>
</dbReference>
<dbReference type="InterPro" id="IPR003115">
    <property type="entry name" value="ParB_N"/>
</dbReference>
<dbReference type="SMART" id="SM00470">
    <property type="entry name" value="ParB"/>
    <property type="match status" value="1"/>
</dbReference>